<dbReference type="AlphaFoldDB" id="A0A9D2HG76"/>
<gene>
    <name evidence="3" type="ORF">IAA07_01250</name>
</gene>
<feature type="transmembrane region" description="Helical" evidence="2">
    <location>
        <begin position="235"/>
        <end position="252"/>
    </location>
</feature>
<keyword evidence="2" id="KW-1133">Transmembrane helix</keyword>
<sequence>MICPKCGSEAEGKFCSNCGAPLNEQDIYEATGQNEATGREAEERSERTFAPGKEGGPSEGSQPDKPKSRARTAKPSDKPRSRAKAKVKAEKPADRKAARKAEKKKEERIKNLEERLQRWEKDTERQKNAQQTEAAENTVKKTAAGILILTSRLMQAACFVLMAGMTGVAAWSFYQNRTELGRISEAIQARSHALFAYGGLAAAVLLAGLVWSLWIGTKKAAGGGLRMKSYDTGRGFVPFILCVVLIIGISRAEGYFSQLETFFAGDPQLVQGIELFIRAVNQYHELFMVCALAGAVMSLLRKLLKV</sequence>
<reference evidence="3" key="1">
    <citation type="journal article" date="2021" name="PeerJ">
        <title>Extensive microbial diversity within the chicken gut microbiome revealed by metagenomics and culture.</title>
        <authorList>
            <person name="Gilroy R."/>
            <person name="Ravi A."/>
            <person name="Getino M."/>
            <person name="Pursley I."/>
            <person name="Horton D.L."/>
            <person name="Alikhan N.F."/>
            <person name="Baker D."/>
            <person name="Gharbi K."/>
            <person name="Hall N."/>
            <person name="Watson M."/>
            <person name="Adriaenssens E.M."/>
            <person name="Foster-Nyarko E."/>
            <person name="Jarju S."/>
            <person name="Secka A."/>
            <person name="Antonio M."/>
            <person name="Oren A."/>
            <person name="Chaudhuri R.R."/>
            <person name="La Ragione R."/>
            <person name="Hildebrand F."/>
            <person name="Pallen M.J."/>
        </authorList>
    </citation>
    <scope>NUCLEOTIDE SEQUENCE</scope>
    <source>
        <strain evidence="3">CHK178-16964</strain>
    </source>
</reference>
<feature type="transmembrane region" description="Helical" evidence="2">
    <location>
        <begin position="156"/>
        <end position="174"/>
    </location>
</feature>
<feature type="compositionally biased region" description="Basic and acidic residues" evidence="1">
    <location>
        <begin position="87"/>
        <end position="127"/>
    </location>
</feature>
<evidence type="ECO:0000256" key="2">
    <source>
        <dbReference type="SAM" id="Phobius"/>
    </source>
</evidence>
<keyword evidence="2" id="KW-0472">Membrane</keyword>
<dbReference type="EMBL" id="DWZA01000011">
    <property type="protein sequence ID" value="HJA70190.1"/>
    <property type="molecule type" value="Genomic_DNA"/>
</dbReference>
<proteinExistence type="predicted"/>
<keyword evidence="2" id="KW-0812">Transmembrane</keyword>
<feature type="compositionally biased region" description="Basic and acidic residues" evidence="1">
    <location>
        <begin position="37"/>
        <end position="47"/>
    </location>
</feature>
<evidence type="ECO:0000313" key="3">
    <source>
        <dbReference type="EMBL" id="HJA70190.1"/>
    </source>
</evidence>
<dbReference type="Proteomes" id="UP000823900">
    <property type="component" value="Unassembled WGS sequence"/>
</dbReference>
<accession>A0A9D2HG76</accession>
<evidence type="ECO:0000313" key="4">
    <source>
        <dbReference type="Proteomes" id="UP000823900"/>
    </source>
</evidence>
<reference evidence="3" key="2">
    <citation type="submission" date="2021-04" db="EMBL/GenBank/DDBJ databases">
        <authorList>
            <person name="Gilroy R."/>
        </authorList>
    </citation>
    <scope>NUCLEOTIDE SEQUENCE</scope>
    <source>
        <strain evidence="3">CHK178-16964</strain>
    </source>
</reference>
<evidence type="ECO:0000256" key="1">
    <source>
        <dbReference type="SAM" id="MobiDB-lite"/>
    </source>
</evidence>
<feature type="region of interest" description="Disordered" evidence="1">
    <location>
        <begin position="29"/>
        <end position="136"/>
    </location>
</feature>
<organism evidence="3 4">
    <name type="scientific">Candidatus Lachnoclostridium stercoravium</name>
    <dbReference type="NCBI Taxonomy" id="2838633"/>
    <lineage>
        <taxon>Bacteria</taxon>
        <taxon>Bacillati</taxon>
        <taxon>Bacillota</taxon>
        <taxon>Clostridia</taxon>
        <taxon>Lachnospirales</taxon>
        <taxon>Lachnospiraceae</taxon>
    </lineage>
</organism>
<name>A0A9D2HG76_9FIRM</name>
<protein>
    <submittedName>
        <fullName evidence="3">Zinc ribbon domain-containing protein</fullName>
    </submittedName>
</protein>
<comment type="caution">
    <text evidence="3">The sequence shown here is derived from an EMBL/GenBank/DDBJ whole genome shotgun (WGS) entry which is preliminary data.</text>
</comment>
<feature type="transmembrane region" description="Helical" evidence="2">
    <location>
        <begin position="194"/>
        <end position="214"/>
    </location>
</feature>